<feature type="compositionally biased region" description="Basic and acidic residues" evidence="1">
    <location>
        <begin position="166"/>
        <end position="178"/>
    </location>
</feature>
<dbReference type="AlphaFoldDB" id="A0A7E6EPH1"/>
<keyword evidence="2" id="KW-1185">Reference proteome</keyword>
<dbReference type="RefSeq" id="XP_036357233.1">
    <property type="nucleotide sequence ID" value="XM_036501340.1"/>
</dbReference>
<evidence type="ECO:0000313" key="3">
    <source>
        <dbReference type="RefSeq" id="XP_036357233.1"/>
    </source>
</evidence>
<accession>A0A7E6EPH1</accession>
<dbReference type="Proteomes" id="UP000515154">
    <property type="component" value="Linkage group LG3"/>
</dbReference>
<sequence>MSGVYTQSKESLPVIDEVSQLNEPKVDEIEKLKEMLKLSQAETGRVLEQLNKLILLIKLSWNGDVEATIHISKIIGREDTLNGRWPDQKSLQVLKNWETITQLLLHKNEKEERKKIKIKQLEHLQQRYDFFQNTMLDHHQLISQFGCCKPMKSVSRKSSCNQQQSKDLKQNRMNEVDSKPSTTDINSLALENLSIQPAPSINKVPITNCKNLTNTYRIKLRRPVSAVVPRKQFIKNTNRPKSAVFPGYKQKEKHENNNPHIKKMFHDSDSIMVPRTSPVERQVEQKQSFNVKEPNQRTSIAINPYTIVFHAESFISARKPFLNGHLMGKRTHEILEQLENSEVS</sequence>
<gene>
    <name evidence="3 4" type="primary">LOC115209535</name>
</gene>
<dbReference type="RefSeq" id="XP_036357234.1">
    <property type="nucleotide sequence ID" value="XM_036501341.1"/>
</dbReference>
<protein>
    <submittedName>
        <fullName evidence="3 4">Uncharacterized protein LOC115209535</fullName>
    </submittedName>
</protein>
<dbReference type="KEGG" id="osn:115209535"/>
<proteinExistence type="predicted"/>
<organism evidence="2 4">
    <name type="scientific">Octopus sinensis</name>
    <name type="common">East Asian common octopus</name>
    <dbReference type="NCBI Taxonomy" id="2607531"/>
    <lineage>
        <taxon>Eukaryota</taxon>
        <taxon>Metazoa</taxon>
        <taxon>Spiralia</taxon>
        <taxon>Lophotrochozoa</taxon>
        <taxon>Mollusca</taxon>
        <taxon>Cephalopoda</taxon>
        <taxon>Coleoidea</taxon>
        <taxon>Octopodiformes</taxon>
        <taxon>Octopoda</taxon>
        <taxon>Incirrata</taxon>
        <taxon>Octopodidae</taxon>
        <taxon>Octopus</taxon>
    </lineage>
</organism>
<reference evidence="3 4" key="1">
    <citation type="submission" date="2025-08" db="UniProtKB">
        <authorList>
            <consortium name="RefSeq"/>
        </authorList>
    </citation>
    <scope>IDENTIFICATION</scope>
</reference>
<name>A0A7E6EPH1_9MOLL</name>
<evidence type="ECO:0000313" key="4">
    <source>
        <dbReference type="RefSeq" id="XP_036357234.1"/>
    </source>
</evidence>
<evidence type="ECO:0000313" key="2">
    <source>
        <dbReference type="Proteomes" id="UP000515154"/>
    </source>
</evidence>
<feature type="region of interest" description="Disordered" evidence="1">
    <location>
        <begin position="158"/>
        <end position="182"/>
    </location>
</feature>
<evidence type="ECO:0000256" key="1">
    <source>
        <dbReference type="SAM" id="MobiDB-lite"/>
    </source>
</evidence>